<gene>
    <name evidence="7" type="ORF">NSMM_350023</name>
</gene>
<feature type="transmembrane region" description="Helical" evidence="6">
    <location>
        <begin position="225"/>
        <end position="248"/>
    </location>
</feature>
<feature type="transmembrane region" description="Helical" evidence="6">
    <location>
        <begin position="128"/>
        <end position="152"/>
    </location>
</feature>
<proteinExistence type="inferred from homology"/>
<reference evidence="7 8" key="1">
    <citation type="submission" date="2016-10" db="EMBL/GenBank/DDBJ databases">
        <authorList>
            <person name="de Groot N.N."/>
        </authorList>
    </citation>
    <scope>NUCLEOTIDE SEQUENCE [LARGE SCALE GENOMIC DNA]</scope>
    <source>
        <strain evidence="7">1</strain>
    </source>
</reference>
<evidence type="ECO:0008006" key="9">
    <source>
        <dbReference type="Google" id="ProtNLM"/>
    </source>
</evidence>
<dbReference type="Proteomes" id="UP000198729">
    <property type="component" value="Unassembled WGS sequence"/>
</dbReference>
<accession>A0A1G5SFI4</accession>
<keyword evidence="8" id="KW-1185">Reference proteome</keyword>
<dbReference type="PANTHER" id="PTHR30028:SF0">
    <property type="entry name" value="PROTEIN ALUMINUM SENSITIVE 3"/>
    <property type="match status" value="1"/>
</dbReference>
<dbReference type="AlphaFoldDB" id="A0A1G5SFI4"/>
<keyword evidence="3 6" id="KW-0812">Transmembrane</keyword>
<dbReference type="InterPro" id="IPR005226">
    <property type="entry name" value="UPF0014_fam"/>
</dbReference>
<evidence type="ECO:0000256" key="6">
    <source>
        <dbReference type="SAM" id="Phobius"/>
    </source>
</evidence>
<keyword evidence="4 6" id="KW-1133">Transmembrane helix</keyword>
<evidence type="ECO:0000256" key="3">
    <source>
        <dbReference type="ARBA" id="ARBA00022692"/>
    </source>
</evidence>
<evidence type="ECO:0000256" key="5">
    <source>
        <dbReference type="ARBA" id="ARBA00023136"/>
    </source>
</evidence>
<dbReference type="EMBL" id="FMWO01000042">
    <property type="protein sequence ID" value="SCZ85159.1"/>
    <property type="molecule type" value="Genomic_DNA"/>
</dbReference>
<dbReference type="RefSeq" id="WP_090285199.1">
    <property type="nucleotide sequence ID" value="NZ_FMWO01000042.1"/>
</dbReference>
<sequence length="265" mass="29142">MNHITLDLYDLVLASVLVIFNGCLSFYLQLRLERQLLIATLRMIVQLTLIGFVLKTLFALSSPLWTGLMVLLMVLFAGREIIARQERRLAGLWLYGLGTGCMLLATTVVTLFALTTQIQPDPWYDPRYALPVLGMILGNIMSGISLGLYSLLNGAARERSAIEAQLMLGATRWQATLPVTREALRNALMPIINTMAATGIVSFPGMMTGQILAGADPMEAVKYQMLILFLIAGGTALGSVSAVVGGIYRLTDTRHRLRLERLTNR</sequence>
<comment type="subcellular location">
    <subcellularLocation>
        <location evidence="1">Membrane</location>
        <topology evidence="1">Multi-pass membrane protein</topology>
    </subcellularLocation>
</comment>
<organism evidence="7 8">
    <name type="scientific">Nitrosomonas mobilis</name>
    <dbReference type="NCBI Taxonomy" id="51642"/>
    <lineage>
        <taxon>Bacteria</taxon>
        <taxon>Pseudomonadati</taxon>
        <taxon>Pseudomonadota</taxon>
        <taxon>Betaproteobacteria</taxon>
        <taxon>Nitrosomonadales</taxon>
        <taxon>Nitrosomonadaceae</taxon>
        <taxon>Nitrosomonas</taxon>
    </lineage>
</organism>
<feature type="transmembrane region" description="Helical" evidence="6">
    <location>
        <begin position="191"/>
        <end position="213"/>
    </location>
</feature>
<feature type="transmembrane region" description="Helical" evidence="6">
    <location>
        <begin position="94"/>
        <end position="116"/>
    </location>
</feature>
<dbReference type="Pfam" id="PF03649">
    <property type="entry name" value="UPF0014"/>
    <property type="match status" value="1"/>
</dbReference>
<feature type="transmembrane region" description="Helical" evidence="6">
    <location>
        <begin position="64"/>
        <end position="82"/>
    </location>
</feature>
<comment type="similarity">
    <text evidence="2">Belongs to the UPF0014 family.</text>
</comment>
<evidence type="ECO:0000256" key="1">
    <source>
        <dbReference type="ARBA" id="ARBA00004141"/>
    </source>
</evidence>
<name>A0A1G5SFI4_9PROT</name>
<dbReference type="GO" id="GO:0005886">
    <property type="term" value="C:plasma membrane"/>
    <property type="evidence" value="ECO:0007669"/>
    <property type="project" value="TreeGrafter"/>
</dbReference>
<dbReference type="STRING" id="51642.NSMM_350023"/>
<evidence type="ECO:0000313" key="7">
    <source>
        <dbReference type="EMBL" id="SCZ85159.1"/>
    </source>
</evidence>
<feature type="transmembrane region" description="Helical" evidence="6">
    <location>
        <begin position="12"/>
        <end position="30"/>
    </location>
</feature>
<protein>
    <recommendedName>
        <fullName evidence="9">Iron export ABC transporter permease subunit FetB</fullName>
    </recommendedName>
</protein>
<keyword evidence="5 6" id="KW-0472">Membrane</keyword>
<feature type="transmembrane region" description="Helical" evidence="6">
    <location>
        <begin position="37"/>
        <end position="58"/>
    </location>
</feature>
<evidence type="ECO:0000256" key="2">
    <source>
        <dbReference type="ARBA" id="ARBA00005268"/>
    </source>
</evidence>
<dbReference type="PANTHER" id="PTHR30028">
    <property type="entry name" value="UPF0014 INNER MEMBRANE PROTEIN YBBM-RELATED"/>
    <property type="match status" value="1"/>
</dbReference>
<evidence type="ECO:0000256" key="4">
    <source>
        <dbReference type="ARBA" id="ARBA00022989"/>
    </source>
</evidence>
<dbReference type="OrthoDB" id="9791807at2"/>
<evidence type="ECO:0000313" key="8">
    <source>
        <dbReference type="Proteomes" id="UP000198729"/>
    </source>
</evidence>